<sequence>MNGLARSLNLPLAQPADVSLMPSPLRGEQLAANAFGPMKTRLEAGENVVIFIDGDSTAHSEYGVYYKFALAVGDLYNATVIMHRWAEWGGSSANGPKEYAAPVTLRSGTSQTIDVWLASLPGQVAGCMFEASRKPAAIDAIPKPDVAIIHHGHNMATFEMPGNDLSIGRGLFWSVIGLISWQWQGVPQVITTQNPWRDTTGYDKVYNSILGVASVFPSLTVVDSHKLFIDAGKDANLYRTGDAAPVVHPSDTQTNSTGAQKVADALMATFRRAKKAAFSTVSWMELPIGTNLFGNGDLSNWSAAVPVNFSNVAGHTVTKDTDPANIFPGTGAAYSARCKPADANGHFSKLQNSFDATERASMAGKSVTAIMLAKANPLQRTPVTSFVTRANNGLRTYTGGGLMWGATSGAGGWMPIVYGGIPCDAVNDDANSSYGFSPAFGGAAAPTADVNWLQRCVIIEGLVPRLGLVRP</sequence>
<evidence type="ECO:0000313" key="1">
    <source>
        <dbReference type="EMBL" id="CUX41807.1"/>
    </source>
</evidence>
<organism evidence="1 2">
    <name type="scientific">Agrobacterium deltaense Zutra 3/1</name>
    <dbReference type="NCBI Taxonomy" id="1183427"/>
    <lineage>
        <taxon>Bacteria</taxon>
        <taxon>Pseudomonadati</taxon>
        <taxon>Pseudomonadota</taxon>
        <taxon>Alphaproteobacteria</taxon>
        <taxon>Hyphomicrobiales</taxon>
        <taxon>Rhizobiaceae</taxon>
        <taxon>Rhizobium/Agrobacterium group</taxon>
        <taxon>Agrobacterium</taxon>
    </lineage>
</organism>
<dbReference type="EMBL" id="FBWG01000028">
    <property type="protein sequence ID" value="CUX41807.1"/>
    <property type="molecule type" value="Genomic_DNA"/>
</dbReference>
<dbReference type="Proteomes" id="UP000191987">
    <property type="component" value="Unassembled WGS sequence"/>
</dbReference>
<name>A0A1S7QTD0_9HYPH</name>
<reference evidence="1 2" key="1">
    <citation type="submission" date="2016-01" db="EMBL/GenBank/DDBJ databases">
        <authorList>
            <person name="Oliw E.H."/>
        </authorList>
    </citation>
    <scope>NUCLEOTIDE SEQUENCE [LARGE SCALE GENOMIC DNA]</scope>
    <source>
        <strain evidence="1 2">Zutra 3-1</strain>
    </source>
</reference>
<accession>A0A1S7QTD0</accession>
<evidence type="ECO:0000313" key="2">
    <source>
        <dbReference type="Proteomes" id="UP000191987"/>
    </source>
</evidence>
<gene>
    <name evidence="1" type="ORF">AGR7C_Lc100172</name>
</gene>
<dbReference type="SUPFAM" id="SSF52266">
    <property type="entry name" value="SGNH hydrolase"/>
    <property type="match status" value="1"/>
</dbReference>
<dbReference type="AlphaFoldDB" id="A0A1S7QTD0"/>
<dbReference type="RefSeq" id="WP_162936875.1">
    <property type="nucleotide sequence ID" value="NZ_LT009749.1"/>
</dbReference>
<protein>
    <submittedName>
        <fullName evidence="1">Uncharacterized protein</fullName>
    </submittedName>
</protein>
<proteinExistence type="predicted"/>